<keyword evidence="2" id="KW-0067">ATP-binding</keyword>
<proteinExistence type="predicted"/>
<dbReference type="Pfam" id="PF05673">
    <property type="entry name" value="DUF815"/>
    <property type="match status" value="1"/>
</dbReference>
<gene>
    <name evidence="2" type="ORF">Ami103574_01525</name>
</gene>
<keyword evidence="2" id="KW-0547">Nucleotide-binding</keyword>
<dbReference type="SMART" id="SM00382">
    <property type="entry name" value="AAA"/>
    <property type="match status" value="1"/>
</dbReference>
<dbReference type="InterPro" id="IPR003593">
    <property type="entry name" value="AAA+_ATPase"/>
</dbReference>
<dbReference type="InterPro" id="IPR027417">
    <property type="entry name" value="P-loop_NTPase"/>
</dbReference>
<dbReference type="KEGG" id="abut:Ami103574_01525"/>
<dbReference type="InterPro" id="IPR008533">
    <property type="entry name" value="DUF815"/>
</dbReference>
<sequence length="406" mass="45345">MNKLHDLSTELNTMAIFHSLLEDELIQNFQQLATSTYSLESKDCIIGIYGSFVATLFKKTESLSHYIAELVFSHENFYIIGKGAGKTFHPVVEASLKNELDVLNRLAALTPEDARDIINYKGFLPMWTNEPLDLTDLYMKRLANLPISGYGIYARHYAFALTADGVTPIAHPDPQRLSQLPGYERERSLILQNTLSLLEGAGASNVLLYGDAGTGKSSTVKAILNEYKDRGLRLIEIKKEQLLELPSLLEVLSVNPLKFILFIDDLSFNGNDDSFSALKAVLEGSVASRSKNVAIYATSNRRHLVKENMSDREGDDLHRSDTMQETLSLSARFGLTVTFQAPDKDHYLDIVKHLAQEYSLALSESELCVRAEAFAIRNGGRSPRTAKHFVQVQAVMQLEGEEHETN</sequence>
<protein>
    <submittedName>
        <fullName evidence="2">ATP-binding protein</fullName>
    </submittedName>
</protein>
<dbReference type="PANTHER" id="PTHR42935:SF1">
    <property type="entry name" value="SLR0930 PROTEIN"/>
    <property type="match status" value="1"/>
</dbReference>
<dbReference type="AlphaFoldDB" id="A0A858BSL6"/>
<dbReference type="CDD" id="cd00009">
    <property type="entry name" value="AAA"/>
    <property type="match status" value="1"/>
</dbReference>
<evidence type="ECO:0000313" key="2">
    <source>
        <dbReference type="EMBL" id="QIB68068.1"/>
    </source>
</evidence>
<organism evidence="2 3">
    <name type="scientific">Aminipila butyrica</name>
    <dbReference type="NCBI Taxonomy" id="433296"/>
    <lineage>
        <taxon>Bacteria</taxon>
        <taxon>Bacillati</taxon>
        <taxon>Bacillota</taxon>
        <taxon>Clostridia</taxon>
        <taxon>Peptostreptococcales</taxon>
        <taxon>Anaerovoracaceae</taxon>
        <taxon>Aminipila</taxon>
    </lineage>
</organism>
<keyword evidence="3" id="KW-1185">Reference proteome</keyword>
<name>A0A858BSL6_9FIRM</name>
<evidence type="ECO:0000313" key="3">
    <source>
        <dbReference type="Proteomes" id="UP000466848"/>
    </source>
</evidence>
<feature type="domain" description="AAA+ ATPase" evidence="1">
    <location>
        <begin position="202"/>
        <end position="330"/>
    </location>
</feature>
<dbReference type="GO" id="GO:0005524">
    <property type="term" value="F:ATP binding"/>
    <property type="evidence" value="ECO:0007669"/>
    <property type="project" value="UniProtKB-KW"/>
</dbReference>
<dbReference type="PANTHER" id="PTHR42935">
    <property type="entry name" value="SLR0930 PROTEIN"/>
    <property type="match status" value="1"/>
</dbReference>
<evidence type="ECO:0000259" key="1">
    <source>
        <dbReference type="SMART" id="SM00382"/>
    </source>
</evidence>
<dbReference type="SUPFAM" id="SSF52540">
    <property type="entry name" value="P-loop containing nucleoside triphosphate hydrolases"/>
    <property type="match status" value="1"/>
</dbReference>
<accession>A0A858BSL6</accession>
<dbReference type="Gene3D" id="3.40.50.300">
    <property type="entry name" value="P-loop containing nucleotide triphosphate hydrolases"/>
    <property type="match status" value="1"/>
</dbReference>
<dbReference type="EMBL" id="CP048649">
    <property type="protein sequence ID" value="QIB68068.1"/>
    <property type="molecule type" value="Genomic_DNA"/>
</dbReference>
<dbReference type="Proteomes" id="UP000466848">
    <property type="component" value="Chromosome"/>
</dbReference>
<reference evidence="2 3" key="1">
    <citation type="submission" date="2020-02" db="EMBL/GenBank/DDBJ databases">
        <authorList>
            <person name="Kim Y.B."/>
            <person name="Roh S.W."/>
        </authorList>
    </citation>
    <scope>NUCLEOTIDE SEQUENCE [LARGE SCALE GENOMIC DNA]</scope>
    <source>
        <strain evidence="2 3">DSM 103574</strain>
    </source>
</reference>
<dbReference type="RefSeq" id="WP_163064988.1">
    <property type="nucleotide sequence ID" value="NZ_CP048649.1"/>
</dbReference>